<dbReference type="AlphaFoldDB" id="A0A931CUT3"/>
<dbReference type="Proteomes" id="UP000655366">
    <property type="component" value="Unassembled WGS sequence"/>
</dbReference>
<accession>A0A931CUT3</accession>
<dbReference type="EMBL" id="JADNYM010000028">
    <property type="protein sequence ID" value="MBG0741346.1"/>
    <property type="molecule type" value="Genomic_DNA"/>
</dbReference>
<comment type="caution">
    <text evidence="1">The sequence shown here is derived from an EMBL/GenBank/DDBJ whole genome shotgun (WGS) entry which is preliminary data.</text>
</comment>
<proteinExistence type="predicted"/>
<keyword evidence="2" id="KW-1185">Reference proteome</keyword>
<protein>
    <submittedName>
        <fullName evidence="1">Uncharacterized protein</fullName>
    </submittedName>
</protein>
<evidence type="ECO:0000313" key="1">
    <source>
        <dbReference type="EMBL" id="MBG0741346.1"/>
    </source>
</evidence>
<gene>
    <name evidence="1" type="ORF">IV500_18430</name>
</gene>
<name>A0A931CUT3_9MICC</name>
<sequence length="57" mass="6413">MRPRTLGLFLPRGQLPGLIGNVLVCRDGKHLTRTYLKTLTPVVPRAFFAFTGWEDGK</sequence>
<organism evidence="1 2">
    <name type="scientific">Arthrobacter terrae</name>
    <dbReference type="NCBI Taxonomy" id="2935737"/>
    <lineage>
        <taxon>Bacteria</taxon>
        <taxon>Bacillati</taxon>
        <taxon>Actinomycetota</taxon>
        <taxon>Actinomycetes</taxon>
        <taxon>Micrococcales</taxon>
        <taxon>Micrococcaceae</taxon>
        <taxon>Arthrobacter</taxon>
    </lineage>
</organism>
<evidence type="ECO:0000313" key="2">
    <source>
        <dbReference type="Proteomes" id="UP000655366"/>
    </source>
</evidence>
<dbReference type="RefSeq" id="WP_196398279.1">
    <property type="nucleotide sequence ID" value="NZ_JADNYM010000028.1"/>
</dbReference>
<reference evidence="1 2" key="1">
    <citation type="submission" date="2020-11" db="EMBL/GenBank/DDBJ databases">
        <title>Arthrobacter antarcticus sp. nov., isolated from Antarctic Soil.</title>
        <authorList>
            <person name="Li J."/>
        </authorList>
    </citation>
    <scope>NUCLEOTIDE SEQUENCE [LARGE SCALE GENOMIC DNA]</scope>
    <source>
        <strain evidence="1 2">Z1-20</strain>
    </source>
</reference>